<dbReference type="InterPro" id="IPR003593">
    <property type="entry name" value="AAA+_ATPase"/>
</dbReference>
<evidence type="ECO:0000259" key="8">
    <source>
        <dbReference type="PROSITE" id="PS50893"/>
    </source>
</evidence>
<evidence type="ECO:0000256" key="2">
    <source>
        <dbReference type="ARBA" id="ARBA00022692"/>
    </source>
</evidence>
<dbReference type="Pfam" id="PF00664">
    <property type="entry name" value="ABC_membrane"/>
    <property type="match status" value="1"/>
</dbReference>
<dbReference type="InterPro" id="IPR027417">
    <property type="entry name" value="P-loop_NTPase"/>
</dbReference>
<protein>
    <submittedName>
        <fullName evidence="10">ABC transporter ATP-binding protein/permease</fullName>
    </submittedName>
</protein>
<evidence type="ECO:0000256" key="6">
    <source>
        <dbReference type="ARBA" id="ARBA00023136"/>
    </source>
</evidence>
<evidence type="ECO:0000256" key="5">
    <source>
        <dbReference type="ARBA" id="ARBA00022989"/>
    </source>
</evidence>
<dbReference type="SMART" id="SM00382">
    <property type="entry name" value="AAA"/>
    <property type="match status" value="1"/>
</dbReference>
<keyword evidence="6 7" id="KW-0472">Membrane</keyword>
<proteinExistence type="predicted"/>
<gene>
    <name evidence="10" type="ORF">H9705_09210</name>
</gene>
<dbReference type="PANTHER" id="PTHR24221">
    <property type="entry name" value="ATP-BINDING CASSETTE SUB-FAMILY B"/>
    <property type="match status" value="1"/>
</dbReference>
<dbReference type="InterPro" id="IPR003439">
    <property type="entry name" value="ABC_transporter-like_ATP-bd"/>
</dbReference>
<dbReference type="GO" id="GO:0140359">
    <property type="term" value="F:ABC-type transporter activity"/>
    <property type="evidence" value="ECO:0007669"/>
    <property type="project" value="InterPro"/>
</dbReference>
<dbReference type="InterPro" id="IPR036640">
    <property type="entry name" value="ABC1_TM_sf"/>
</dbReference>
<dbReference type="InterPro" id="IPR017871">
    <property type="entry name" value="ABC_transporter-like_CS"/>
</dbReference>
<reference evidence="10" key="2">
    <citation type="submission" date="2021-04" db="EMBL/GenBank/DDBJ databases">
        <authorList>
            <person name="Gilroy R."/>
        </authorList>
    </citation>
    <scope>NUCLEOTIDE SEQUENCE</scope>
    <source>
        <strain evidence="10">CHK185-5351</strain>
    </source>
</reference>
<dbReference type="PROSITE" id="PS00211">
    <property type="entry name" value="ABC_TRANSPORTER_1"/>
    <property type="match status" value="1"/>
</dbReference>
<dbReference type="InterPro" id="IPR011527">
    <property type="entry name" value="ABC1_TM_dom"/>
</dbReference>
<feature type="transmembrane region" description="Helical" evidence="7">
    <location>
        <begin position="236"/>
        <end position="258"/>
    </location>
</feature>
<dbReference type="PROSITE" id="PS50893">
    <property type="entry name" value="ABC_TRANSPORTER_2"/>
    <property type="match status" value="1"/>
</dbReference>
<dbReference type="EMBL" id="DWWU01000038">
    <property type="protein sequence ID" value="HJC15981.1"/>
    <property type="molecule type" value="Genomic_DNA"/>
</dbReference>
<evidence type="ECO:0000313" key="11">
    <source>
        <dbReference type="Proteomes" id="UP000823849"/>
    </source>
</evidence>
<comment type="subcellular location">
    <subcellularLocation>
        <location evidence="1">Cell membrane</location>
        <topology evidence="1">Multi-pass membrane protein</topology>
    </subcellularLocation>
</comment>
<evidence type="ECO:0000256" key="1">
    <source>
        <dbReference type="ARBA" id="ARBA00004651"/>
    </source>
</evidence>
<dbReference type="Proteomes" id="UP000823849">
    <property type="component" value="Unassembled WGS sequence"/>
</dbReference>
<comment type="caution">
    <text evidence="10">The sequence shown here is derived from an EMBL/GenBank/DDBJ whole genome shotgun (WGS) entry which is preliminary data.</text>
</comment>
<feature type="transmembrane region" description="Helical" evidence="7">
    <location>
        <begin position="50"/>
        <end position="68"/>
    </location>
</feature>
<evidence type="ECO:0000313" key="10">
    <source>
        <dbReference type="EMBL" id="HJC15981.1"/>
    </source>
</evidence>
<feature type="transmembrane region" description="Helical" evidence="7">
    <location>
        <begin position="146"/>
        <end position="168"/>
    </location>
</feature>
<feature type="domain" description="ABC transmembrane type-1" evidence="9">
    <location>
        <begin position="14"/>
        <end position="293"/>
    </location>
</feature>
<keyword evidence="2 7" id="KW-0812">Transmembrane</keyword>
<dbReference type="GO" id="GO:0016887">
    <property type="term" value="F:ATP hydrolysis activity"/>
    <property type="evidence" value="ECO:0007669"/>
    <property type="project" value="InterPro"/>
</dbReference>
<dbReference type="AlphaFoldDB" id="A0A9D2NC17"/>
<evidence type="ECO:0000256" key="4">
    <source>
        <dbReference type="ARBA" id="ARBA00022840"/>
    </source>
</evidence>
<keyword evidence="5 7" id="KW-1133">Transmembrane helix</keyword>
<dbReference type="Pfam" id="PF00005">
    <property type="entry name" value="ABC_tran"/>
    <property type="match status" value="1"/>
</dbReference>
<feature type="transmembrane region" description="Helical" evidence="7">
    <location>
        <begin position="264"/>
        <end position="288"/>
    </location>
</feature>
<evidence type="ECO:0000256" key="3">
    <source>
        <dbReference type="ARBA" id="ARBA00022741"/>
    </source>
</evidence>
<dbReference type="Gene3D" id="3.40.50.300">
    <property type="entry name" value="P-loop containing nucleotide triphosphate hydrolases"/>
    <property type="match status" value="1"/>
</dbReference>
<sequence length="522" mass="59759">MRGTGKRYGSLAFWACVLLAVISRWAEVELPLNISRLIDKAGQCSEMCRLAVILGADILLIITAESLLQLVRKKFLNQTAHRYRVTVTGAMLKTRNVIPSETEKAEYISCFNNDIPMITEEYYNNILNIVETAATILFSLRALLTLNFWILLVILAQIVLLALNPVFFRKKMQEQKAQVSSSRSRYNFVIRNYMEGIHLIRTYLCETVMQKKTDQASQSVNQAEYRDTKLQMFANLFSMAAGYLCNYFIVIVGVAFIASGRLTVGSLLAILQITDLLANPITTVSYYINAMIAVKPIKEKLERMEKQGTIQTGGAKCETMDEIRIRNLSFSMNGHRILENLHLDLRKGRKYLLTGENGSGKSTLLKVIFQLFSEYRGEILYNGKDIREYDRASLYSHMTMVFQDSFVFPDTLENNITLYEPYPEQETDRLILLLGLEKFRGKTLKNDELSGGERQRIALARAVIRRPDLLLVDEVTSALDRESQYQIEKFLLSLPCCVVHISHHNLEQFSNRYDEIITLQRV</sequence>
<dbReference type="PANTHER" id="PTHR24221:SF654">
    <property type="entry name" value="ATP-BINDING CASSETTE SUB-FAMILY B MEMBER 6"/>
    <property type="match status" value="1"/>
</dbReference>
<accession>A0A9D2NC17</accession>
<feature type="domain" description="ABC transporter" evidence="8">
    <location>
        <begin position="323"/>
        <end position="522"/>
    </location>
</feature>
<dbReference type="SUPFAM" id="SSF90123">
    <property type="entry name" value="ABC transporter transmembrane region"/>
    <property type="match status" value="1"/>
</dbReference>
<reference evidence="10" key="1">
    <citation type="journal article" date="2021" name="PeerJ">
        <title>Extensive microbial diversity within the chicken gut microbiome revealed by metagenomics and culture.</title>
        <authorList>
            <person name="Gilroy R."/>
            <person name="Ravi A."/>
            <person name="Getino M."/>
            <person name="Pursley I."/>
            <person name="Horton D.L."/>
            <person name="Alikhan N.F."/>
            <person name="Baker D."/>
            <person name="Gharbi K."/>
            <person name="Hall N."/>
            <person name="Watson M."/>
            <person name="Adriaenssens E.M."/>
            <person name="Foster-Nyarko E."/>
            <person name="Jarju S."/>
            <person name="Secka A."/>
            <person name="Antonio M."/>
            <person name="Oren A."/>
            <person name="Chaudhuri R.R."/>
            <person name="La Ragione R."/>
            <person name="Hildebrand F."/>
            <person name="Pallen M.J."/>
        </authorList>
    </citation>
    <scope>NUCLEOTIDE SEQUENCE</scope>
    <source>
        <strain evidence="10">CHK185-5351</strain>
    </source>
</reference>
<dbReference type="CDD" id="cd03228">
    <property type="entry name" value="ABCC_MRP_Like"/>
    <property type="match status" value="1"/>
</dbReference>
<name>A0A9D2NC17_9FIRM</name>
<dbReference type="SUPFAM" id="SSF52540">
    <property type="entry name" value="P-loop containing nucleoside triphosphate hydrolases"/>
    <property type="match status" value="1"/>
</dbReference>
<keyword evidence="3" id="KW-0547">Nucleotide-binding</keyword>
<dbReference type="GO" id="GO:0034040">
    <property type="term" value="F:ATPase-coupled lipid transmembrane transporter activity"/>
    <property type="evidence" value="ECO:0007669"/>
    <property type="project" value="TreeGrafter"/>
</dbReference>
<dbReference type="Gene3D" id="1.20.1560.10">
    <property type="entry name" value="ABC transporter type 1, transmembrane domain"/>
    <property type="match status" value="1"/>
</dbReference>
<dbReference type="GO" id="GO:0005886">
    <property type="term" value="C:plasma membrane"/>
    <property type="evidence" value="ECO:0007669"/>
    <property type="project" value="UniProtKB-SubCell"/>
</dbReference>
<evidence type="ECO:0000256" key="7">
    <source>
        <dbReference type="SAM" id="Phobius"/>
    </source>
</evidence>
<evidence type="ECO:0000259" key="9">
    <source>
        <dbReference type="PROSITE" id="PS50929"/>
    </source>
</evidence>
<organism evidence="10 11">
    <name type="scientific">Candidatus Fusicatenibacter intestinigallinarum</name>
    <dbReference type="NCBI Taxonomy" id="2838598"/>
    <lineage>
        <taxon>Bacteria</taxon>
        <taxon>Bacillati</taxon>
        <taxon>Bacillota</taxon>
        <taxon>Clostridia</taxon>
        <taxon>Lachnospirales</taxon>
        <taxon>Lachnospiraceae</taxon>
        <taxon>Fusicatenibacter</taxon>
    </lineage>
</organism>
<dbReference type="GO" id="GO:0005524">
    <property type="term" value="F:ATP binding"/>
    <property type="evidence" value="ECO:0007669"/>
    <property type="project" value="UniProtKB-KW"/>
</dbReference>
<dbReference type="PROSITE" id="PS50929">
    <property type="entry name" value="ABC_TM1F"/>
    <property type="match status" value="1"/>
</dbReference>
<dbReference type="InterPro" id="IPR039421">
    <property type="entry name" value="Type_1_exporter"/>
</dbReference>
<keyword evidence="4 10" id="KW-0067">ATP-binding</keyword>